<protein>
    <submittedName>
        <fullName evidence="2">Uncharacterized protein</fullName>
    </submittedName>
</protein>
<proteinExistence type="predicted"/>
<gene>
    <name evidence="2" type="ORF">EDS130_LOCUS41207</name>
    <name evidence="3" type="ORF">XAT740_LOCUS38507</name>
</gene>
<sequence>MRSNKPNTFLLGHARRMRAYRMRQRQQDPDGYRKHIAEQRRNHRLRTQNDLLKTPQPNTRHPSTTQKRKSDRERKRRSRNNQTNDMKDAERESNRKYKSQRSKATTLIDPLQKTNDKTHNIIHPVNNNLEHVTPYHYTVSILLN</sequence>
<comment type="caution">
    <text evidence="2">The sequence shown here is derived from an EMBL/GenBank/DDBJ whole genome shotgun (WGS) entry which is preliminary data.</text>
</comment>
<dbReference type="Proteomes" id="UP000663828">
    <property type="component" value="Unassembled WGS sequence"/>
</dbReference>
<organism evidence="2 5">
    <name type="scientific">Adineta ricciae</name>
    <name type="common">Rotifer</name>
    <dbReference type="NCBI Taxonomy" id="249248"/>
    <lineage>
        <taxon>Eukaryota</taxon>
        <taxon>Metazoa</taxon>
        <taxon>Spiralia</taxon>
        <taxon>Gnathifera</taxon>
        <taxon>Rotifera</taxon>
        <taxon>Eurotatoria</taxon>
        <taxon>Bdelloidea</taxon>
        <taxon>Adinetida</taxon>
        <taxon>Adinetidae</taxon>
        <taxon>Adineta</taxon>
    </lineage>
</organism>
<evidence type="ECO:0000256" key="1">
    <source>
        <dbReference type="SAM" id="MobiDB-lite"/>
    </source>
</evidence>
<feature type="region of interest" description="Disordered" evidence="1">
    <location>
        <begin position="22"/>
        <end position="107"/>
    </location>
</feature>
<dbReference type="AlphaFoldDB" id="A0A815RNE9"/>
<evidence type="ECO:0000313" key="5">
    <source>
        <dbReference type="Proteomes" id="UP000663852"/>
    </source>
</evidence>
<evidence type="ECO:0000313" key="3">
    <source>
        <dbReference type="EMBL" id="CAF1480551.1"/>
    </source>
</evidence>
<dbReference type="EMBL" id="CAJNOJ010000531">
    <property type="protein sequence ID" value="CAF1477400.1"/>
    <property type="molecule type" value="Genomic_DNA"/>
</dbReference>
<feature type="compositionally biased region" description="Polar residues" evidence="1">
    <location>
        <begin position="48"/>
        <end position="65"/>
    </location>
</feature>
<accession>A0A815RNE9</accession>
<feature type="compositionally biased region" description="Basic and acidic residues" evidence="1">
    <location>
        <begin position="25"/>
        <end position="40"/>
    </location>
</feature>
<keyword evidence="4" id="KW-1185">Reference proteome</keyword>
<dbReference type="EMBL" id="CAJNOR010004169">
    <property type="protein sequence ID" value="CAF1480551.1"/>
    <property type="molecule type" value="Genomic_DNA"/>
</dbReference>
<dbReference type="Proteomes" id="UP000663852">
    <property type="component" value="Unassembled WGS sequence"/>
</dbReference>
<name>A0A815RNE9_ADIRI</name>
<reference evidence="2" key="1">
    <citation type="submission" date="2021-02" db="EMBL/GenBank/DDBJ databases">
        <authorList>
            <person name="Nowell W R."/>
        </authorList>
    </citation>
    <scope>NUCLEOTIDE SEQUENCE</scope>
</reference>
<evidence type="ECO:0000313" key="2">
    <source>
        <dbReference type="EMBL" id="CAF1477400.1"/>
    </source>
</evidence>
<evidence type="ECO:0000313" key="4">
    <source>
        <dbReference type="Proteomes" id="UP000663828"/>
    </source>
</evidence>
<feature type="compositionally biased region" description="Basic and acidic residues" evidence="1">
    <location>
        <begin position="85"/>
        <end position="95"/>
    </location>
</feature>